<dbReference type="PANTHER" id="PTHR11559">
    <property type="entry name" value="CARBOXYLESTERASE"/>
    <property type="match status" value="1"/>
</dbReference>
<dbReference type="Pfam" id="PF00135">
    <property type="entry name" value="COesterase"/>
    <property type="match status" value="1"/>
</dbReference>
<dbReference type="SUPFAM" id="SSF53474">
    <property type="entry name" value="alpha/beta-Hydrolases"/>
    <property type="match status" value="1"/>
</dbReference>
<keyword evidence="3" id="KW-0732">Signal</keyword>
<dbReference type="InterPro" id="IPR029058">
    <property type="entry name" value="AB_hydrolase_fold"/>
</dbReference>
<comment type="caution">
    <text evidence="5">The sequence shown here is derived from an EMBL/GenBank/DDBJ whole genome shotgun (WGS) entry which is preliminary data.</text>
</comment>
<dbReference type="AlphaFoldDB" id="A0A178ZV96"/>
<dbReference type="GO" id="GO:0016787">
    <property type="term" value="F:hydrolase activity"/>
    <property type="evidence" value="ECO:0007669"/>
    <property type="project" value="UniProtKB-KW"/>
</dbReference>
<dbReference type="Gene3D" id="3.40.50.1820">
    <property type="entry name" value="alpha/beta hydrolase"/>
    <property type="match status" value="1"/>
</dbReference>
<dbReference type="PROSITE" id="PS00122">
    <property type="entry name" value="CARBOXYLESTERASE_B_1"/>
    <property type="match status" value="1"/>
</dbReference>
<dbReference type="InterPro" id="IPR002018">
    <property type="entry name" value="CarbesteraseB"/>
</dbReference>
<feature type="domain" description="Carboxylesterase type B" evidence="4">
    <location>
        <begin position="99"/>
        <end position="274"/>
    </location>
</feature>
<evidence type="ECO:0000313" key="6">
    <source>
        <dbReference type="Proteomes" id="UP000078343"/>
    </source>
</evidence>
<accession>A0A178ZV96</accession>
<dbReference type="RefSeq" id="XP_018696989.1">
    <property type="nucleotide sequence ID" value="XM_018834365.1"/>
</dbReference>
<dbReference type="EC" id="3.1.1.-" evidence="3"/>
<dbReference type="Proteomes" id="UP000078343">
    <property type="component" value="Unassembled WGS sequence"/>
</dbReference>
<dbReference type="InterPro" id="IPR019826">
    <property type="entry name" value="Carboxylesterase_B_AS"/>
</dbReference>
<name>A0A178ZV96_9EURO</name>
<proteinExistence type="inferred from homology"/>
<reference evidence="5 6" key="1">
    <citation type="submission" date="2016-04" db="EMBL/GenBank/DDBJ databases">
        <title>Draft genome of Fonsecaea erecta CBS 125763.</title>
        <authorList>
            <person name="Weiss V.A."/>
            <person name="Vicente V.A."/>
            <person name="Raittz R.T."/>
            <person name="Moreno L.F."/>
            <person name="De Souza E.M."/>
            <person name="Pedrosa F.O."/>
            <person name="Steffens M.B."/>
            <person name="Faoro H."/>
            <person name="Tadra-Sfeir M.Z."/>
            <person name="Najafzadeh M.J."/>
            <person name="Felipe M.S."/>
            <person name="Teixeira M."/>
            <person name="Sun J."/>
            <person name="Xi L."/>
            <person name="Gomes R."/>
            <person name="De Azevedo C.M."/>
            <person name="Salgado C.G."/>
            <person name="Da Silva M.B."/>
            <person name="Nascimento M.F."/>
            <person name="Queiroz-Telles F."/>
            <person name="Attili D.S."/>
            <person name="Gorbushina A."/>
        </authorList>
    </citation>
    <scope>NUCLEOTIDE SEQUENCE [LARGE SCALE GENOMIC DNA]</scope>
    <source>
        <strain evidence="5 6">CBS 125763</strain>
    </source>
</reference>
<evidence type="ECO:0000256" key="2">
    <source>
        <dbReference type="ARBA" id="ARBA00022801"/>
    </source>
</evidence>
<protein>
    <recommendedName>
        <fullName evidence="3">Carboxylic ester hydrolase</fullName>
        <ecNumber evidence="3">3.1.1.-</ecNumber>
    </recommendedName>
</protein>
<keyword evidence="6" id="KW-1185">Reference proteome</keyword>
<comment type="similarity">
    <text evidence="1 3">Belongs to the type-B carboxylesterase/lipase family.</text>
</comment>
<feature type="chain" id="PRO_5007950099" description="Carboxylic ester hydrolase" evidence="3">
    <location>
        <begin position="28"/>
        <end position="312"/>
    </location>
</feature>
<evidence type="ECO:0000256" key="1">
    <source>
        <dbReference type="ARBA" id="ARBA00005964"/>
    </source>
</evidence>
<sequence>MPSLATARHFKIAILGILLAVMGNVCTTAIATTNGTLQGGAGCYLQRKYFLGIPRKLLSAPFAAPESYNKTYDGVLDGSVQPPRYPQFGLAYVEDEKQSEDCIVVSVNYRVDPLGLVAYPAAGISGNYGIQGHFLALQWVRNELSSFGGDSNTVLLLGNSAGAWDSYATVPLAQAPSLMKSAAFQSGRGRGIVPVNHTKALNGQYIGSLNCSLDDGALDCLRKTPLTTMNKTLIAVDNSAQDVVGTGTLIQFNGSGNAWLPLVDSHIIPQNPASVGVRVLAIVDFMDEAWTVWPPPAVRPTTVFGPHGDQSS</sequence>
<dbReference type="OrthoDB" id="408631at2759"/>
<keyword evidence="2 3" id="KW-0378">Hydrolase</keyword>
<evidence type="ECO:0000256" key="3">
    <source>
        <dbReference type="RuleBase" id="RU361235"/>
    </source>
</evidence>
<feature type="signal peptide" evidence="3">
    <location>
        <begin position="1"/>
        <end position="27"/>
    </location>
</feature>
<dbReference type="STRING" id="1367422.A0A178ZV96"/>
<evidence type="ECO:0000313" key="5">
    <source>
        <dbReference type="EMBL" id="OAP63622.1"/>
    </source>
</evidence>
<gene>
    <name evidence="5" type="ORF">AYL99_02849</name>
</gene>
<dbReference type="GeneID" id="30007019"/>
<dbReference type="EMBL" id="LVYI01000002">
    <property type="protein sequence ID" value="OAP63622.1"/>
    <property type="molecule type" value="Genomic_DNA"/>
</dbReference>
<dbReference type="InterPro" id="IPR050309">
    <property type="entry name" value="Type-B_Carboxylest/Lipase"/>
</dbReference>
<organism evidence="5 6">
    <name type="scientific">Fonsecaea erecta</name>
    <dbReference type="NCBI Taxonomy" id="1367422"/>
    <lineage>
        <taxon>Eukaryota</taxon>
        <taxon>Fungi</taxon>
        <taxon>Dikarya</taxon>
        <taxon>Ascomycota</taxon>
        <taxon>Pezizomycotina</taxon>
        <taxon>Eurotiomycetes</taxon>
        <taxon>Chaetothyriomycetidae</taxon>
        <taxon>Chaetothyriales</taxon>
        <taxon>Herpotrichiellaceae</taxon>
        <taxon>Fonsecaea</taxon>
    </lineage>
</organism>
<evidence type="ECO:0000259" key="4">
    <source>
        <dbReference type="Pfam" id="PF00135"/>
    </source>
</evidence>